<organism evidence="2 3">
    <name type="scientific">Candida viswanathii</name>
    <dbReference type="NCBI Taxonomy" id="5486"/>
    <lineage>
        <taxon>Eukaryota</taxon>
        <taxon>Fungi</taxon>
        <taxon>Dikarya</taxon>
        <taxon>Ascomycota</taxon>
        <taxon>Saccharomycotina</taxon>
        <taxon>Pichiomycetes</taxon>
        <taxon>Debaryomycetaceae</taxon>
        <taxon>Candida/Lodderomyces clade</taxon>
        <taxon>Candida</taxon>
    </lineage>
</organism>
<gene>
    <name evidence="2" type="ORF">Cantr_09641</name>
</gene>
<feature type="region of interest" description="Disordered" evidence="1">
    <location>
        <begin position="479"/>
        <end position="501"/>
    </location>
</feature>
<sequence>MTEHVEPSASTDPPPASSSISNKFDLNQYLICSNHPLSESNSAVGNFHLDNRDQQQQLVYPSIACAANGNANQMLKYAKYPIKSQDILSGGPLDANILNHSPGTSTTAVANNSLYFPQDLDQLACSVSATTSSSVSQTVNSGAARSNSNSGSIGIASVNTATTVATTMTTATSPCKSQVSPITFENFEGELNNNNNQQYCHEQAVICWSSDKIHFLDPNLIQEEGIEQQTQEDDGGVGAQPDGAGYDYGDGNNDYTYRLIAFGSSPPPAQLVSAHHHLVALQRTSSDTLTAHDSESSQVGAATGGTAVAVAMDIKQSSQLLEYHSTSSNIFLDYLKSEEELEHLSEMKEKMGLQPAFEYKGVYPTGGKTGNQPEQQLEKHFPSRRHTLLDLPSSPIVTSKKPKQEESDNKEELKEEQYFKSPSPAPSFEEDIMFKRRFKKSGELRKNALMIHPITLRFSDRKDEFTQCMEKFIAAKPPPLQQARGSGRTHSSTTNGRPAINPNAATEIYEIGPKVLPKPFTEAFDALRTTKFLPLLELMADPEYQLGHGQTTNYNLKTKNKVRCPNRPNSQGNLGPFRVHNGKHHKHKMSHTATSSSGSSYSSTSGESLKKKKKGSRTSPRGSAAEPIESSSKEMEFKNDRYYSRLNIYELSKILNLHQYSIQLTKLIEVNILEIFGNYCDFQLGYQTWIRDTTKQKRKELIEQLYSYTVEFYPEIDSFKLEVIIRRGSYSLMQTRLRRERRLKQRSRDFT</sequence>
<feature type="compositionally biased region" description="Basic and acidic residues" evidence="1">
    <location>
        <begin position="402"/>
        <end position="418"/>
    </location>
</feature>
<dbReference type="EMBL" id="QLNQ01000024">
    <property type="protein sequence ID" value="RCK63425.1"/>
    <property type="molecule type" value="Genomic_DNA"/>
</dbReference>
<feature type="compositionally biased region" description="Low complexity" evidence="1">
    <location>
        <begin position="591"/>
        <end position="607"/>
    </location>
</feature>
<accession>A0A367YC37</accession>
<feature type="region of interest" description="Disordered" evidence="1">
    <location>
        <begin position="364"/>
        <end position="425"/>
    </location>
</feature>
<comment type="caution">
    <text evidence="2">The sequence shown here is derived from an EMBL/GenBank/DDBJ whole genome shotgun (WGS) entry which is preliminary data.</text>
</comment>
<proteinExistence type="predicted"/>
<keyword evidence="3" id="KW-1185">Reference proteome</keyword>
<name>A0A367YC37_9ASCO</name>
<dbReference type="OrthoDB" id="4096434at2759"/>
<evidence type="ECO:0000256" key="1">
    <source>
        <dbReference type="SAM" id="MobiDB-lite"/>
    </source>
</evidence>
<evidence type="ECO:0000313" key="3">
    <source>
        <dbReference type="Proteomes" id="UP000253472"/>
    </source>
</evidence>
<dbReference type="Proteomes" id="UP000253472">
    <property type="component" value="Unassembled WGS sequence"/>
</dbReference>
<evidence type="ECO:0000313" key="2">
    <source>
        <dbReference type="EMBL" id="RCK63425.1"/>
    </source>
</evidence>
<protein>
    <submittedName>
        <fullName evidence="2">Uncharacterized protein</fullName>
    </submittedName>
</protein>
<feature type="region of interest" description="Disordered" evidence="1">
    <location>
        <begin position="557"/>
        <end position="632"/>
    </location>
</feature>
<feature type="compositionally biased region" description="Basic residues" evidence="1">
    <location>
        <begin position="580"/>
        <end position="590"/>
    </location>
</feature>
<reference evidence="2 3" key="1">
    <citation type="submission" date="2018-06" db="EMBL/GenBank/DDBJ databases">
        <title>Whole genome sequencing of Candida tropicalis (genome annotated by CSBL at Korea University).</title>
        <authorList>
            <person name="Ahn J."/>
        </authorList>
    </citation>
    <scope>NUCLEOTIDE SEQUENCE [LARGE SCALE GENOMIC DNA]</scope>
    <source>
        <strain evidence="2 3">ATCC 20962</strain>
    </source>
</reference>
<dbReference type="AlphaFoldDB" id="A0A367YC37"/>